<feature type="region of interest" description="Disordered" evidence="1">
    <location>
        <begin position="1"/>
        <end position="24"/>
    </location>
</feature>
<evidence type="ECO:0000313" key="3">
    <source>
        <dbReference type="EMBL" id="KAJ7412146.1"/>
    </source>
</evidence>
<comment type="caution">
    <text evidence="3">The sequence shown here is derived from an EMBL/GenBank/DDBJ whole genome shotgun (WGS) entry which is preliminary data.</text>
</comment>
<organism evidence="3 4">
    <name type="scientific">Willisornis vidua</name>
    <name type="common">Xingu scale-backed antbird</name>
    <dbReference type="NCBI Taxonomy" id="1566151"/>
    <lineage>
        <taxon>Eukaryota</taxon>
        <taxon>Metazoa</taxon>
        <taxon>Chordata</taxon>
        <taxon>Craniata</taxon>
        <taxon>Vertebrata</taxon>
        <taxon>Euteleostomi</taxon>
        <taxon>Archelosauria</taxon>
        <taxon>Archosauria</taxon>
        <taxon>Dinosauria</taxon>
        <taxon>Saurischia</taxon>
        <taxon>Theropoda</taxon>
        <taxon>Coelurosauria</taxon>
        <taxon>Aves</taxon>
        <taxon>Neognathae</taxon>
        <taxon>Neoaves</taxon>
        <taxon>Telluraves</taxon>
        <taxon>Australaves</taxon>
        <taxon>Passeriformes</taxon>
        <taxon>Thamnophilidae</taxon>
        <taxon>Willisornis</taxon>
    </lineage>
</organism>
<dbReference type="InterPro" id="IPR000253">
    <property type="entry name" value="FHA_dom"/>
</dbReference>
<evidence type="ECO:0000313" key="4">
    <source>
        <dbReference type="Proteomes" id="UP001145742"/>
    </source>
</evidence>
<proteinExistence type="predicted"/>
<dbReference type="PROSITE" id="PS50006">
    <property type="entry name" value="FHA_DOMAIN"/>
    <property type="match status" value="1"/>
</dbReference>
<name>A0ABQ9CZ38_9PASS</name>
<feature type="region of interest" description="Disordered" evidence="1">
    <location>
        <begin position="39"/>
        <end position="71"/>
    </location>
</feature>
<keyword evidence="4" id="KW-1185">Reference proteome</keyword>
<gene>
    <name evidence="3" type="ORF">WISP_98695</name>
</gene>
<reference evidence="3" key="1">
    <citation type="submission" date="2019-10" db="EMBL/GenBank/DDBJ databases">
        <authorList>
            <person name="Soares A.E.R."/>
            <person name="Aleixo A."/>
            <person name="Schneider P."/>
            <person name="Miyaki C.Y."/>
            <person name="Schneider M.P."/>
            <person name="Mello C."/>
            <person name="Vasconcelos A.T.R."/>
        </authorList>
    </citation>
    <scope>NUCLEOTIDE SEQUENCE</scope>
    <source>
        <tissue evidence="3">Muscle</tissue>
    </source>
</reference>
<evidence type="ECO:0000256" key="1">
    <source>
        <dbReference type="SAM" id="MobiDB-lite"/>
    </source>
</evidence>
<dbReference type="EMBL" id="WHWB01034258">
    <property type="protein sequence ID" value="KAJ7412146.1"/>
    <property type="molecule type" value="Genomic_DNA"/>
</dbReference>
<protein>
    <recommendedName>
        <fullName evidence="2">FHA domain-containing protein</fullName>
    </recommendedName>
</protein>
<sequence>MVFPQASSRVPIETKLPSTEMSRHHSRFERDYRAAWDRRDWSSNGNHVSSTNCSSAASTNSNTRPGLLPLPIVPSRLPAPATAACTTGNSDVITSLVANSSPASTTKLIVSSKVLKASFLV</sequence>
<feature type="compositionally biased region" description="Low complexity" evidence="1">
    <location>
        <begin position="49"/>
        <end position="63"/>
    </location>
</feature>
<evidence type="ECO:0000259" key="2">
    <source>
        <dbReference type="PROSITE" id="PS50006"/>
    </source>
</evidence>
<accession>A0ABQ9CZ38</accession>
<feature type="domain" description="FHA" evidence="2">
    <location>
        <begin position="1"/>
        <end position="53"/>
    </location>
</feature>
<dbReference type="Proteomes" id="UP001145742">
    <property type="component" value="Unassembled WGS sequence"/>
</dbReference>